<proteinExistence type="predicted"/>
<feature type="compositionally biased region" description="Polar residues" evidence="1">
    <location>
        <begin position="173"/>
        <end position="184"/>
    </location>
</feature>
<sequence>MEGEGRREGWKEYDYLPWKDIAIYFASVSAGATETVLKIPESSQGDTNNIQKAGDSLKKPETAFSSAVSASTSTTGIFSFGAPANDSNLNNGLLASGCSMFTSPSQLLGSNISNQSVSNSFTPSAATAANASTSATAATTSPNSSVESTDKEANTKQETTFGNPTNAPFGGTSPATANTGNSIFGFNGSTSSNANNQSLGGTSSKIGSKGSGIFGFSGSSSSSTANNQSLGPTPFGAGSGSLLSAQTSSSPAGTGIASSTQSMPIQFGLSTSSPFGMTGAAPLNSLFGSSTPAKLFGSSSSGLSSSVSLSEASTSLISTSGITSNVFSSNWPTTKSPIFGSTSTGFPFGGSSASVAGSNSAPMVFGSSTSASSANMFSFNPSAGTASLSSFPSSQPVFGNANSVFPFGSATGNHDQMNMEDSMAEDTVQASTPAVSVLGQQAISPSPSPAFMFNSTASSGANPSSLEASRIRPRHRAHPPFRLPVV</sequence>
<comment type="caution">
    <text evidence="2">The sequence shown here is derived from an EMBL/GenBank/DDBJ whole genome shotgun (WGS) entry which is preliminary data.</text>
</comment>
<dbReference type="AlphaFoldDB" id="A0A438D221"/>
<dbReference type="EMBL" id="QGNW01001840">
    <property type="protein sequence ID" value="RVW29471.1"/>
    <property type="molecule type" value="Genomic_DNA"/>
</dbReference>
<gene>
    <name evidence="2" type="ORF">CK203_093711</name>
</gene>
<protein>
    <recommendedName>
        <fullName evidence="4">Nuclear pore complex protein NUP1</fullName>
    </recommendedName>
</protein>
<feature type="region of interest" description="Disordered" evidence="1">
    <location>
        <begin position="217"/>
        <end position="259"/>
    </location>
</feature>
<evidence type="ECO:0000313" key="3">
    <source>
        <dbReference type="Proteomes" id="UP000288805"/>
    </source>
</evidence>
<feature type="compositionally biased region" description="Low complexity" evidence="1">
    <location>
        <begin position="133"/>
        <end position="145"/>
    </location>
</feature>
<reference evidence="2 3" key="1">
    <citation type="journal article" date="2018" name="PLoS Genet.">
        <title>Population sequencing reveals clonal diversity and ancestral inbreeding in the grapevine cultivar Chardonnay.</title>
        <authorList>
            <person name="Roach M.J."/>
            <person name="Johnson D.L."/>
            <person name="Bohlmann J."/>
            <person name="van Vuuren H.J."/>
            <person name="Jones S.J."/>
            <person name="Pretorius I.S."/>
            <person name="Schmidt S.A."/>
            <person name="Borneman A.R."/>
        </authorList>
    </citation>
    <scope>NUCLEOTIDE SEQUENCE [LARGE SCALE GENOMIC DNA]</scope>
    <source>
        <strain evidence="3">cv. Chardonnay</strain>
        <tissue evidence="2">Leaf</tissue>
    </source>
</reference>
<feature type="compositionally biased region" description="Polar residues" evidence="1">
    <location>
        <begin position="156"/>
        <end position="166"/>
    </location>
</feature>
<name>A0A438D221_VITVI</name>
<feature type="compositionally biased region" description="Low complexity" evidence="1">
    <location>
        <begin position="240"/>
        <end position="250"/>
    </location>
</feature>
<feature type="region of interest" description="Disordered" evidence="1">
    <location>
        <begin position="133"/>
        <end position="184"/>
    </location>
</feature>
<evidence type="ECO:0000256" key="1">
    <source>
        <dbReference type="SAM" id="MobiDB-lite"/>
    </source>
</evidence>
<dbReference type="Proteomes" id="UP000288805">
    <property type="component" value="Unassembled WGS sequence"/>
</dbReference>
<evidence type="ECO:0000313" key="2">
    <source>
        <dbReference type="EMBL" id="RVW29471.1"/>
    </source>
</evidence>
<feature type="region of interest" description="Disordered" evidence="1">
    <location>
        <begin position="448"/>
        <end position="486"/>
    </location>
</feature>
<feature type="compositionally biased region" description="Polar residues" evidence="1">
    <location>
        <begin position="453"/>
        <end position="467"/>
    </location>
</feature>
<evidence type="ECO:0008006" key="4">
    <source>
        <dbReference type="Google" id="ProtNLM"/>
    </source>
</evidence>
<accession>A0A438D221</accession>
<organism evidence="2 3">
    <name type="scientific">Vitis vinifera</name>
    <name type="common">Grape</name>
    <dbReference type="NCBI Taxonomy" id="29760"/>
    <lineage>
        <taxon>Eukaryota</taxon>
        <taxon>Viridiplantae</taxon>
        <taxon>Streptophyta</taxon>
        <taxon>Embryophyta</taxon>
        <taxon>Tracheophyta</taxon>
        <taxon>Spermatophyta</taxon>
        <taxon>Magnoliopsida</taxon>
        <taxon>eudicotyledons</taxon>
        <taxon>Gunneridae</taxon>
        <taxon>Pentapetalae</taxon>
        <taxon>rosids</taxon>
        <taxon>Vitales</taxon>
        <taxon>Vitaceae</taxon>
        <taxon>Viteae</taxon>
        <taxon>Vitis</taxon>
    </lineage>
</organism>